<evidence type="ECO:0000313" key="1">
    <source>
        <dbReference type="EMBL" id="EGW09496.1"/>
    </source>
</evidence>
<evidence type="ECO:0000313" key="2">
    <source>
        <dbReference type="Proteomes" id="UP000001075"/>
    </source>
</evidence>
<sequence length="60" mass="7160">MHIVLPLTENEHIYTLVRRMHLFIFCTGSSVLAEYLIWQNTEDRQGFSERINILVYNCQC</sequence>
<accession>G3HIF6</accession>
<dbReference type="AlphaFoldDB" id="G3HIF6"/>
<dbReference type="EMBL" id="JH000402">
    <property type="protein sequence ID" value="EGW09496.1"/>
    <property type="molecule type" value="Genomic_DNA"/>
</dbReference>
<dbReference type="InParanoid" id="G3HIF6"/>
<dbReference type="Proteomes" id="UP000001075">
    <property type="component" value="Unassembled WGS sequence"/>
</dbReference>
<reference evidence="2" key="1">
    <citation type="journal article" date="2011" name="Nat. Biotechnol.">
        <title>The genomic sequence of the Chinese hamster ovary (CHO)-K1 cell line.</title>
        <authorList>
            <person name="Xu X."/>
            <person name="Nagarajan H."/>
            <person name="Lewis N.E."/>
            <person name="Pan S."/>
            <person name="Cai Z."/>
            <person name="Liu X."/>
            <person name="Chen W."/>
            <person name="Xie M."/>
            <person name="Wang W."/>
            <person name="Hammond S."/>
            <person name="Andersen M.R."/>
            <person name="Neff N."/>
            <person name="Passarelli B."/>
            <person name="Koh W."/>
            <person name="Fan H.C."/>
            <person name="Wang J."/>
            <person name="Gui Y."/>
            <person name="Lee K.H."/>
            <person name="Betenbaugh M.J."/>
            <person name="Quake S.R."/>
            <person name="Famili I."/>
            <person name="Palsson B.O."/>
            <person name="Wang J."/>
        </authorList>
    </citation>
    <scope>NUCLEOTIDE SEQUENCE [LARGE SCALE GENOMIC DNA]</scope>
    <source>
        <strain evidence="2">CHO K1 cell line</strain>
    </source>
</reference>
<name>G3HIF6_CRIGR</name>
<proteinExistence type="predicted"/>
<protein>
    <submittedName>
        <fullName evidence="1">Uncharacterized protein</fullName>
    </submittedName>
</protein>
<gene>
    <name evidence="1" type="ORF">I79_010417</name>
</gene>
<organism evidence="1 2">
    <name type="scientific">Cricetulus griseus</name>
    <name type="common">Chinese hamster</name>
    <name type="synonym">Cricetulus barabensis griseus</name>
    <dbReference type="NCBI Taxonomy" id="10029"/>
    <lineage>
        <taxon>Eukaryota</taxon>
        <taxon>Metazoa</taxon>
        <taxon>Chordata</taxon>
        <taxon>Craniata</taxon>
        <taxon>Vertebrata</taxon>
        <taxon>Euteleostomi</taxon>
        <taxon>Mammalia</taxon>
        <taxon>Eutheria</taxon>
        <taxon>Euarchontoglires</taxon>
        <taxon>Glires</taxon>
        <taxon>Rodentia</taxon>
        <taxon>Myomorpha</taxon>
        <taxon>Muroidea</taxon>
        <taxon>Cricetidae</taxon>
        <taxon>Cricetinae</taxon>
        <taxon>Cricetulus</taxon>
    </lineage>
</organism>